<reference evidence="2" key="1">
    <citation type="submission" date="2021-07" db="EMBL/GenBank/DDBJ databases">
        <authorList>
            <person name="Durling M."/>
        </authorList>
    </citation>
    <scope>NUCLEOTIDE SEQUENCE</scope>
</reference>
<feature type="region of interest" description="Disordered" evidence="1">
    <location>
        <begin position="1"/>
        <end position="25"/>
    </location>
</feature>
<sequence length="175" mass="19488">MHILQSGGSRQREVENKSRDQVPSLNEQNAEENLAHALLDNDVFNLGTHGGQYMAVHRAEYTSPQLQLMDHGNHSIYTVGRIPHEASGGFAISISTCVIILMKHEACTSYPHTKGKGTSRDMVLGQMEARNQTVGDHTSLNVRHESYLFGLFGNHTDISHWTKVTPCLRLALLRT</sequence>
<proteinExistence type="predicted"/>
<evidence type="ECO:0000313" key="3">
    <source>
        <dbReference type="Proteomes" id="UP000701801"/>
    </source>
</evidence>
<accession>A0A9N9LKU9</accession>
<evidence type="ECO:0000313" key="2">
    <source>
        <dbReference type="EMBL" id="CAG8974426.1"/>
    </source>
</evidence>
<gene>
    <name evidence="2" type="ORF">HYALB_00004122</name>
</gene>
<keyword evidence="3" id="KW-1185">Reference proteome</keyword>
<dbReference type="EMBL" id="CAJVRM010000104">
    <property type="protein sequence ID" value="CAG8974426.1"/>
    <property type="molecule type" value="Genomic_DNA"/>
</dbReference>
<organism evidence="2 3">
    <name type="scientific">Hymenoscyphus albidus</name>
    <dbReference type="NCBI Taxonomy" id="595503"/>
    <lineage>
        <taxon>Eukaryota</taxon>
        <taxon>Fungi</taxon>
        <taxon>Dikarya</taxon>
        <taxon>Ascomycota</taxon>
        <taxon>Pezizomycotina</taxon>
        <taxon>Leotiomycetes</taxon>
        <taxon>Helotiales</taxon>
        <taxon>Helotiaceae</taxon>
        <taxon>Hymenoscyphus</taxon>
    </lineage>
</organism>
<name>A0A9N9LKU9_9HELO</name>
<dbReference type="AlphaFoldDB" id="A0A9N9LKU9"/>
<protein>
    <submittedName>
        <fullName evidence="2">Uncharacterized protein</fullName>
    </submittedName>
</protein>
<evidence type="ECO:0000256" key="1">
    <source>
        <dbReference type="SAM" id="MobiDB-lite"/>
    </source>
</evidence>
<dbReference type="Proteomes" id="UP000701801">
    <property type="component" value="Unassembled WGS sequence"/>
</dbReference>
<comment type="caution">
    <text evidence="2">The sequence shown here is derived from an EMBL/GenBank/DDBJ whole genome shotgun (WGS) entry which is preliminary data.</text>
</comment>
<feature type="compositionally biased region" description="Basic and acidic residues" evidence="1">
    <location>
        <begin position="10"/>
        <end position="20"/>
    </location>
</feature>